<feature type="domain" description="Myb-like" evidence="7">
    <location>
        <begin position="63"/>
        <end position="113"/>
    </location>
</feature>
<comment type="subcellular location">
    <subcellularLocation>
        <location evidence="1">Nucleus</location>
    </subcellularLocation>
</comment>
<feature type="domain" description="HTH myb-type" evidence="8">
    <location>
        <begin position="63"/>
        <end position="117"/>
    </location>
</feature>
<keyword evidence="2" id="KW-0677">Repeat</keyword>
<keyword evidence="5" id="KW-0804">Transcription</keyword>
<dbReference type="Proteomes" id="UP001153076">
    <property type="component" value="Unassembled WGS sequence"/>
</dbReference>
<evidence type="ECO:0000256" key="1">
    <source>
        <dbReference type="ARBA" id="ARBA00004123"/>
    </source>
</evidence>
<keyword evidence="6" id="KW-0539">Nucleus</keyword>
<accession>A0A9Q1QFK4</accession>
<dbReference type="PROSITE" id="PS51294">
    <property type="entry name" value="HTH_MYB"/>
    <property type="match status" value="2"/>
</dbReference>
<dbReference type="EMBL" id="JAKOGI010000208">
    <property type="protein sequence ID" value="KAJ8439741.1"/>
    <property type="molecule type" value="Genomic_DNA"/>
</dbReference>
<dbReference type="InterPro" id="IPR001005">
    <property type="entry name" value="SANT/Myb"/>
</dbReference>
<protein>
    <recommendedName>
        <fullName evidence="11">Transcription factor RAX3</fullName>
    </recommendedName>
</protein>
<dbReference type="Gene3D" id="1.10.10.60">
    <property type="entry name" value="Homeodomain-like"/>
    <property type="match status" value="2"/>
</dbReference>
<dbReference type="GO" id="GO:0003677">
    <property type="term" value="F:DNA binding"/>
    <property type="evidence" value="ECO:0007669"/>
    <property type="project" value="UniProtKB-KW"/>
</dbReference>
<comment type="caution">
    <text evidence="9">The sequence shown here is derived from an EMBL/GenBank/DDBJ whole genome shotgun (WGS) entry which is preliminary data.</text>
</comment>
<feature type="domain" description="Myb-like" evidence="7">
    <location>
        <begin position="9"/>
        <end position="62"/>
    </location>
</feature>
<dbReference type="SUPFAM" id="SSF46689">
    <property type="entry name" value="Homeodomain-like"/>
    <property type="match status" value="1"/>
</dbReference>
<evidence type="ECO:0000256" key="2">
    <source>
        <dbReference type="ARBA" id="ARBA00022737"/>
    </source>
</evidence>
<evidence type="ECO:0008006" key="11">
    <source>
        <dbReference type="Google" id="ProtNLM"/>
    </source>
</evidence>
<keyword evidence="3" id="KW-0805">Transcription regulation</keyword>
<keyword evidence="4" id="KW-0238">DNA-binding</keyword>
<evidence type="ECO:0000256" key="6">
    <source>
        <dbReference type="ARBA" id="ARBA00023242"/>
    </source>
</evidence>
<dbReference type="InterPro" id="IPR009057">
    <property type="entry name" value="Homeodomain-like_sf"/>
</dbReference>
<dbReference type="FunFam" id="1.10.10.60:FF:000283">
    <property type="entry name" value="Transcription factor RAX3"/>
    <property type="match status" value="1"/>
</dbReference>
<evidence type="ECO:0000256" key="5">
    <source>
        <dbReference type="ARBA" id="ARBA00023163"/>
    </source>
</evidence>
<dbReference type="GO" id="GO:0005634">
    <property type="term" value="C:nucleus"/>
    <property type="evidence" value="ECO:0007669"/>
    <property type="project" value="UniProtKB-SubCell"/>
</dbReference>
<dbReference type="InterPro" id="IPR017930">
    <property type="entry name" value="Myb_dom"/>
</dbReference>
<evidence type="ECO:0000259" key="8">
    <source>
        <dbReference type="PROSITE" id="PS51294"/>
    </source>
</evidence>
<name>A0A9Q1QFK4_9CARY</name>
<dbReference type="PANTHER" id="PTHR48000:SF67">
    <property type="entry name" value="MYB-LIKE DNA-BINDING DOMAIN CONTAINING PROTEIN, EXPRESSED"/>
    <property type="match status" value="1"/>
</dbReference>
<dbReference type="AlphaFoldDB" id="A0A9Q1QFK4"/>
<evidence type="ECO:0000313" key="9">
    <source>
        <dbReference type="EMBL" id="KAJ8439741.1"/>
    </source>
</evidence>
<gene>
    <name evidence="9" type="ORF">Cgig2_009565</name>
</gene>
<evidence type="ECO:0000259" key="7">
    <source>
        <dbReference type="PROSITE" id="PS50090"/>
    </source>
</evidence>
<proteinExistence type="predicted"/>
<reference evidence="9" key="1">
    <citation type="submission" date="2022-04" db="EMBL/GenBank/DDBJ databases">
        <title>Carnegiea gigantea Genome sequencing and assembly v2.</title>
        <authorList>
            <person name="Copetti D."/>
            <person name="Sanderson M.J."/>
            <person name="Burquez A."/>
            <person name="Wojciechowski M.F."/>
        </authorList>
    </citation>
    <scope>NUCLEOTIDE SEQUENCE</scope>
    <source>
        <strain evidence="9">SGP5-SGP5p</strain>
        <tissue evidence="9">Aerial part</tissue>
    </source>
</reference>
<keyword evidence="10" id="KW-1185">Reference proteome</keyword>
<sequence length="331" mass="37283">MGRAPCCDKANVKKGPWSPEEDAKLKAYIEQNGTGGNWIALPQKIGLKRCGKSCRLRWLNYLRPNIKHGGFTEEEENIICSLYLSIGSRWSIIAAQLPGRTDNDIKNYWNTRLKKKLMAKQRKEQAACRASLLEQELKREGDSFLFNQALNQVPYWEGQQLAMPIMHLNHDAYLGNQDQFTKLLTKIGGQLHDDPQLISSSMDYQYSMQDHFYVDSPHALASSSASMNSTNTNSTEWQPTEYDFNGVSLNIHQRQANQANIPTELVQLDMYLSNLLSFEGTESYSGIDVGKSSTMSTSVGSTSWADMSSLVNTPESNFDIYQKGMPQKVGQ</sequence>
<dbReference type="SMART" id="SM00717">
    <property type="entry name" value="SANT"/>
    <property type="match status" value="2"/>
</dbReference>
<evidence type="ECO:0000256" key="4">
    <source>
        <dbReference type="ARBA" id="ARBA00023125"/>
    </source>
</evidence>
<dbReference type="CDD" id="cd00167">
    <property type="entry name" value="SANT"/>
    <property type="match status" value="2"/>
</dbReference>
<dbReference type="FunFam" id="1.10.10.60:FF:000015">
    <property type="entry name" value="Transcription factor RAX3"/>
    <property type="match status" value="1"/>
</dbReference>
<dbReference type="OrthoDB" id="2143914at2759"/>
<dbReference type="Pfam" id="PF00249">
    <property type="entry name" value="Myb_DNA-binding"/>
    <property type="match status" value="2"/>
</dbReference>
<dbReference type="PANTHER" id="PTHR48000">
    <property type="entry name" value="OS09G0431300 PROTEIN"/>
    <property type="match status" value="1"/>
</dbReference>
<evidence type="ECO:0000256" key="3">
    <source>
        <dbReference type="ARBA" id="ARBA00023015"/>
    </source>
</evidence>
<evidence type="ECO:0000313" key="10">
    <source>
        <dbReference type="Proteomes" id="UP001153076"/>
    </source>
</evidence>
<organism evidence="9 10">
    <name type="scientific">Carnegiea gigantea</name>
    <dbReference type="NCBI Taxonomy" id="171969"/>
    <lineage>
        <taxon>Eukaryota</taxon>
        <taxon>Viridiplantae</taxon>
        <taxon>Streptophyta</taxon>
        <taxon>Embryophyta</taxon>
        <taxon>Tracheophyta</taxon>
        <taxon>Spermatophyta</taxon>
        <taxon>Magnoliopsida</taxon>
        <taxon>eudicotyledons</taxon>
        <taxon>Gunneridae</taxon>
        <taxon>Pentapetalae</taxon>
        <taxon>Caryophyllales</taxon>
        <taxon>Cactineae</taxon>
        <taxon>Cactaceae</taxon>
        <taxon>Cactoideae</taxon>
        <taxon>Echinocereeae</taxon>
        <taxon>Carnegiea</taxon>
    </lineage>
</organism>
<feature type="domain" description="HTH myb-type" evidence="8">
    <location>
        <begin position="9"/>
        <end position="62"/>
    </location>
</feature>
<dbReference type="PROSITE" id="PS50090">
    <property type="entry name" value="MYB_LIKE"/>
    <property type="match status" value="2"/>
</dbReference>